<dbReference type="InterPro" id="IPR011605">
    <property type="entry name" value="NusB_fam"/>
</dbReference>
<dbReference type="NCBIfam" id="TIGR01951">
    <property type="entry name" value="nusB"/>
    <property type="match status" value="1"/>
</dbReference>
<dbReference type="GO" id="GO:0005829">
    <property type="term" value="C:cytosol"/>
    <property type="evidence" value="ECO:0007669"/>
    <property type="project" value="TreeGrafter"/>
</dbReference>
<reference evidence="8" key="2">
    <citation type="submission" date="2020-09" db="EMBL/GenBank/DDBJ databases">
        <authorList>
            <person name="Sun Q."/>
            <person name="Zhou Y."/>
        </authorList>
    </citation>
    <scope>NUCLEOTIDE SEQUENCE</scope>
    <source>
        <strain evidence="8">CGMCC 1.15179</strain>
    </source>
</reference>
<keyword evidence="3 6" id="KW-0694">RNA-binding</keyword>
<dbReference type="Proteomes" id="UP000625210">
    <property type="component" value="Unassembled WGS sequence"/>
</dbReference>
<dbReference type="HAMAP" id="MF_00073">
    <property type="entry name" value="NusB"/>
    <property type="match status" value="1"/>
</dbReference>
<keyword evidence="4 6" id="KW-0805">Transcription regulation</keyword>
<evidence type="ECO:0000256" key="2">
    <source>
        <dbReference type="ARBA" id="ARBA00022814"/>
    </source>
</evidence>
<sequence>MARRLVREKALQTLYQYEMNPGMRERVVAKEADELKPQVSPDDLSFFKRLTEGVIRHQEKLDEVIQGYLRNDWTISRLPSLDRIILRMALVELVFEEEIPYGVTLNEAVDLAKTFSTEESRKFINGVLASMVKEMETIRKSFAGEDA</sequence>
<evidence type="ECO:0000313" key="9">
    <source>
        <dbReference type="Proteomes" id="UP000625210"/>
    </source>
</evidence>
<comment type="similarity">
    <text evidence="1 6">Belongs to the NusB family.</text>
</comment>
<dbReference type="PANTHER" id="PTHR11078:SF3">
    <property type="entry name" value="ANTITERMINATION NUSB DOMAIN-CONTAINING PROTEIN"/>
    <property type="match status" value="1"/>
</dbReference>
<accession>A0A8J2YAB5</accession>
<evidence type="ECO:0000256" key="1">
    <source>
        <dbReference type="ARBA" id="ARBA00005952"/>
    </source>
</evidence>
<gene>
    <name evidence="6 8" type="primary">nusB</name>
    <name evidence="8" type="ORF">GCM10011571_09600</name>
</gene>
<dbReference type="GO" id="GO:0006353">
    <property type="term" value="P:DNA-templated transcription termination"/>
    <property type="evidence" value="ECO:0007669"/>
    <property type="project" value="UniProtKB-UniRule"/>
</dbReference>
<feature type="domain" description="NusB/RsmB/TIM44" evidence="7">
    <location>
        <begin position="6"/>
        <end position="133"/>
    </location>
</feature>
<dbReference type="Gene3D" id="1.10.940.10">
    <property type="entry name" value="NusB-like"/>
    <property type="match status" value="1"/>
</dbReference>
<comment type="function">
    <text evidence="6">Involved in transcription antitermination. Required for transcription of ribosomal RNA (rRNA) genes. Binds specifically to the boxA antiterminator sequence of the ribosomal RNA (rrn) operons.</text>
</comment>
<dbReference type="PANTHER" id="PTHR11078">
    <property type="entry name" value="N UTILIZATION SUBSTANCE PROTEIN B-RELATED"/>
    <property type="match status" value="1"/>
</dbReference>
<evidence type="ECO:0000259" key="7">
    <source>
        <dbReference type="Pfam" id="PF01029"/>
    </source>
</evidence>
<dbReference type="CDD" id="cd00619">
    <property type="entry name" value="Terminator_NusB"/>
    <property type="match status" value="1"/>
</dbReference>
<reference evidence="8" key="1">
    <citation type="journal article" date="2014" name="Int. J. Syst. Evol. Microbiol.">
        <title>Complete genome sequence of Corynebacterium casei LMG S-19264T (=DSM 44701T), isolated from a smear-ripened cheese.</title>
        <authorList>
            <consortium name="US DOE Joint Genome Institute (JGI-PGF)"/>
            <person name="Walter F."/>
            <person name="Albersmeier A."/>
            <person name="Kalinowski J."/>
            <person name="Ruckert C."/>
        </authorList>
    </citation>
    <scope>NUCLEOTIDE SEQUENCE</scope>
    <source>
        <strain evidence="8">CGMCC 1.15179</strain>
    </source>
</reference>
<evidence type="ECO:0000256" key="3">
    <source>
        <dbReference type="ARBA" id="ARBA00022884"/>
    </source>
</evidence>
<dbReference type="AlphaFoldDB" id="A0A8J2YAB5"/>
<dbReference type="SUPFAM" id="SSF48013">
    <property type="entry name" value="NusB-like"/>
    <property type="match status" value="1"/>
</dbReference>
<evidence type="ECO:0000256" key="5">
    <source>
        <dbReference type="ARBA" id="ARBA00023163"/>
    </source>
</evidence>
<dbReference type="InterPro" id="IPR006027">
    <property type="entry name" value="NusB_RsmB_TIM44"/>
</dbReference>
<dbReference type="GO" id="GO:0031564">
    <property type="term" value="P:transcription antitermination"/>
    <property type="evidence" value="ECO:0007669"/>
    <property type="project" value="UniProtKB-KW"/>
</dbReference>
<organism evidence="8 9">
    <name type="scientific">Marinithermofilum abyssi</name>
    <dbReference type="NCBI Taxonomy" id="1571185"/>
    <lineage>
        <taxon>Bacteria</taxon>
        <taxon>Bacillati</taxon>
        <taxon>Bacillota</taxon>
        <taxon>Bacilli</taxon>
        <taxon>Bacillales</taxon>
        <taxon>Thermoactinomycetaceae</taxon>
        <taxon>Marinithermofilum</taxon>
    </lineage>
</organism>
<dbReference type="InterPro" id="IPR035926">
    <property type="entry name" value="NusB-like_sf"/>
</dbReference>
<evidence type="ECO:0000256" key="6">
    <source>
        <dbReference type="HAMAP-Rule" id="MF_00073"/>
    </source>
</evidence>
<evidence type="ECO:0000313" key="8">
    <source>
        <dbReference type="EMBL" id="GGE10374.1"/>
    </source>
</evidence>
<proteinExistence type="inferred from homology"/>
<comment type="caution">
    <text evidence="8">The sequence shown here is derived from an EMBL/GenBank/DDBJ whole genome shotgun (WGS) entry which is preliminary data.</text>
</comment>
<dbReference type="RefSeq" id="WP_188646772.1">
    <property type="nucleotide sequence ID" value="NZ_BMHQ01000003.1"/>
</dbReference>
<keyword evidence="5 6" id="KW-0804">Transcription</keyword>
<keyword evidence="9" id="KW-1185">Reference proteome</keyword>
<name>A0A8J2YAB5_9BACL</name>
<keyword evidence="2 6" id="KW-0889">Transcription antitermination</keyword>
<dbReference type="Pfam" id="PF01029">
    <property type="entry name" value="NusB"/>
    <property type="match status" value="1"/>
</dbReference>
<evidence type="ECO:0000256" key="4">
    <source>
        <dbReference type="ARBA" id="ARBA00023015"/>
    </source>
</evidence>
<dbReference type="GO" id="GO:0003723">
    <property type="term" value="F:RNA binding"/>
    <property type="evidence" value="ECO:0007669"/>
    <property type="project" value="UniProtKB-UniRule"/>
</dbReference>
<protein>
    <recommendedName>
        <fullName evidence="6">Transcription antitermination protein NusB</fullName>
    </recommendedName>
    <alternativeName>
        <fullName evidence="6">Antitermination factor NusB</fullName>
    </alternativeName>
</protein>
<dbReference type="EMBL" id="BMHQ01000003">
    <property type="protein sequence ID" value="GGE10374.1"/>
    <property type="molecule type" value="Genomic_DNA"/>
</dbReference>